<dbReference type="Proteomes" id="UP000661280">
    <property type="component" value="Chromosome 5"/>
</dbReference>
<dbReference type="RefSeq" id="XP_041543728.1">
    <property type="nucleotide sequence ID" value="XM_041690111.1"/>
</dbReference>
<gene>
    <name evidence="1" type="ORF">AKAW2_50306A</name>
</gene>
<evidence type="ECO:0000313" key="1">
    <source>
        <dbReference type="EMBL" id="BCR99965.1"/>
    </source>
</evidence>
<accession>A0A7R7ZZC1</accession>
<evidence type="ECO:0000313" key="2">
    <source>
        <dbReference type="Proteomes" id="UP000661280"/>
    </source>
</evidence>
<reference evidence="1" key="2">
    <citation type="submission" date="2021-02" db="EMBL/GenBank/DDBJ databases">
        <title>Aspergillus luchuensis mut. kawachii IFO 4304 genome sequence.</title>
        <authorList>
            <person name="Mori K."/>
            <person name="Kadooka C."/>
            <person name="Goto M."/>
            <person name="Futagami T."/>
        </authorList>
    </citation>
    <scope>NUCLEOTIDE SEQUENCE</scope>
    <source>
        <strain evidence="1">IFO 4308</strain>
    </source>
</reference>
<reference evidence="1" key="1">
    <citation type="submission" date="2021-01" db="EMBL/GenBank/DDBJ databases">
        <authorList>
            <consortium name="Aspergillus luchuensis mut. kawachii IFO 4304 genome sequencing consortium"/>
            <person name="Kazuki M."/>
            <person name="Futagami T."/>
        </authorList>
    </citation>
    <scope>NUCLEOTIDE SEQUENCE</scope>
    <source>
        <strain evidence="1">IFO 4308</strain>
    </source>
</reference>
<protein>
    <submittedName>
        <fullName evidence="1">Uncharacterized protein</fullName>
    </submittedName>
</protein>
<proteinExistence type="predicted"/>
<dbReference type="OrthoDB" id="3520662at2759"/>
<dbReference type="EMBL" id="AP024429">
    <property type="protein sequence ID" value="BCR99965.1"/>
    <property type="molecule type" value="Genomic_DNA"/>
</dbReference>
<keyword evidence="2" id="KW-1185">Reference proteome</keyword>
<dbReference type="AlphaFoldDB" id="A0A7R7ZZC1"/>
<dbReference type="KEGG" id="aluc:AKAW2_50306A"/>
<dbReference type="GeneID" id="64961286"/>
<sequence>MAARHRSLLLPEALGNLRRFSNYIQRREALKPHQERRLKEGFTVLYKVPDKQKAYRDFLFKIQNLCGNEGDAMVALCILGLGKNTIKRFKEDLYTNLPYEIASMKEDLWNGILNRISRKPIHCSYRESHGYLPIQKFGYFRTPASWEWCPFSGFDRQHGASSSVRSTSRLCVVRRSR</sequence>
<organism evidence="1 2">
    <name type="scientific">Aspergillus kawachii</name>
    <name type="common">White koji mold</name>
    <name type="synonym">Aspergillus awamori var. kawachi</name>
    <dbReference type="NCBI Taxonomy" id="1069201"/>
    <lineage>
        <taxon>Eukaryota</taxon>
        <taxon>Fungi</taxon>
        <taxon>Dikarya</taxon>
        <taxon>Ascomycota</taxon>
        <taxon>Pezizomycotina</taxon>
        <taxon>Eurotiomycetes</taxon>
        <taxon>Eurotiomycetidae</taxon>
        <taxon>Eurotiales</taxon>
        <taxon>Aspergillaceae</taxon>
        <taxon>Aspergillus</taxon>
        <taxon>Aspergillus subgen. Circumdati</taxon>
    </lineage>
</organism>
<name>A0A7R7ZZC1_ASPKA</name>